<dbReference type="EMBL" id="BAAAZW010000010">
    <property type="protein sequence ID" value="GAA3968156.1"/>
    <property type="molecule type" value="Genomic_DNA"/>
</dbReference>
<evidence type="ECO:0000256" key="1">
    <source>
        <dbReference type="SAM" id="Phobius"/>
    </source>
</evidence>
<dbReference type="Gene3D" id="1.20.144.10">
    <property type="entry name" value="Phosphatidic acid phosphatase type 2/haloperoxidase"/>
    <property type="match status" value="1"/>
</dbReference>
<gene>
    <name evidence="3" type="ORF">GCM10022231_31450</name>
</gene>
<feature type="transmembrane region" description="Helical" evidence="1">
    <location>
        <begin position="132"/>
        <end position="152"/>
    </location>
</feature>
<dbReference type="Pfam" id="PF01569">
    <property type="entry name" value="PAP2"/>
    <property type="match status" value="1"/>
</dbReference>
<feature type="transmembrane region" description="Helical" evidence="1">
    <location>
        <begin position="101"/>
        <end position="120"/>
    </location>
</feature>
<comment type="caution">
    <text evidence="3">The sequence shown here is derived from an EMBL/GenBank/DDBJ whole genome shotgun (WGS) entry which is preliminary data.</text>
</comment>
<organism evidence="3 4">
    <name type="scientific">Gordonia caeni</name>
    <dbReference type="NCBI Taxonomy" id="1007097"/>
    <lineage>
        <taxon>Bacteria</taxon>
        <taxon>Bacillati</taxon>
        <taxon>Actinomycetota</taxon>
        <taxon>Actinomycetes</taxon>
        <taxon>Mycobacteriales</taxon>
        <taxon>Gordoniaceae</taxon>
        <taxon>Gordonia</taxon>
    </lineage>
</organism>
<dbReference type="SMART" id="SM00014">
    <property type="entry name" value="acidPPc"/>
    <property type="match status" value="1"/>
</dbReference>
<dbReference type="CDD" id="cd03392">
    <property type="entry name" value="PAP2_like_2"/>
    <property type="match status" value="1"/>
</dbReference>
<dbReference type="PANTHER" id="PTHR14969">
    <property type="entry name" value="SPHINGOSINE-1-PHOSPHATE PHOSPHOHYDROLASE"/>
    <property type="match status" value="1"/>
</dbReference>
<evidence type="ECO:0000259" key="2">
    <source>
        <dbReference type="SMART" id="SM00014"/>
    </source>
</evidence>
<sequence length="198" mass="21812">MNLSPFAFDQSVTAWVVSIRSEPWNSLWQMATVLGDTLTLTLVVIGVFVLAWLSERIDLAALIVFGGLSVYILMTLLKHLFGRDRPPVADRLIDVDGLSFPSGHAMCSTVILGLTAVICYRLFSAVRERPAVLLVAPVLVLVIGMSRVYLGAHWASDVLVGWALGLIWLAVCLVAHQQITKWLRLRTQPAPRAPAQRN</sequence>
<protein>
    <recommendedName>
        <fullName evidence="2">Phosphatidic acid phosphatase type 2/haloperoxidase domain-containing protein</fullName>
    </recommendedName>
</protein>
<proteinExistence type="predicted"/>
<keyword evidence="1" id="KW-0812">Transmembrane</keyword>
<keyword evidence="4" id="KW-1185">Reference proteome</keyword>
<name>A0ABP7PMK0_9ACTN</name>
<feature type="transmembrane region" description="Helical" evidence="1">
    <location>
        <begin position="27"/>
        <end position="52"/>
    </location>
</feature>
<reference evidence="4" key="1">
    <citation type="journal article" date="2019" name="Int. J. Syst. Evol. Microbiol.">
        <title>The Global Catalogue of Microorganisms (GCM) 10K type strain sequencing project: providing services to taxonomists for standard genome sequencing and annotation.</title>
        <authorList>
            <consortium name="The Broad Institute Genomics Platform"/>
            <consortium name="The Broad Institute Genome Sequencing Center for Infectious Disease"/>
            <person name="Wu L."/>
            <person name="Ma J."/>
        </authorList>
    </citation>
    <scope>NUCLEOTIDE SEQUENCE [LARGE SCALE GENOMIC DNA]</scope>
    <source>
        <strain evidence="4">JCM 16923</strain>
    </source>
</reference>
<feature type="transmembrane region" description="Helical" evidence="1">
    <location>
        <begin position="59"/>
        <end position="81"/>
    </location>
</feature>
<evidence type="ECO:0000313" key="3">
    <source>
        <dbReference type="EMBL" id="GAA3968156.1"/>
    </source>
</evidence>
<feature type="domain" description="Phosphatidic acid phosphatase type 2/haloperoxidase" evidence="2">
    <location>
        <begin position="60"/>
        <end position="173"/>
    </location>
</feature>
<dbReference type="Proteomes" id="UP001418444">
    <property type="component" value="Unassembled WGS sequence"/>
</dbReference>
<dbReference type="SUPFAM" id="SSF48317">
    <property type="entry name" value="Acid phosphatase/Vanadium-dependent haloperoxidase"/>
    <property type="match status" value="1"/>
</dbReference>
<feature type="transmembrane region" description="Helical" evidence="1">
    <location>
        <begin position="158"/>
        <end position="176"/>
    </location>
</feature>
<keyword evidence="1" id="KW-0472">Membrane</keyword>
<dbReference type="PANTHER" id="PTHR14969:SF13">
    <property type="entry name" value="AT30094P"/>
    <property type="match status" value="1"/>
</dbReference>
<dbReference type="RefSeq" id="WP_344785456.1">
    <property type="nucleotide sequence ID" value="NZ_BAAAZW010000010.1"/>
</dbReference>
<keyword evidence="1" id="KW-1133">Transmembrane helix</keyword>
<accession>A0ABP7PMK0</accession>
<evidence type="ECO:0000313" key="4">
    <source>
        <dbReference type="Proteomes" id="UP001418444"/>
    </source>
</evidence>
<dbReference type="InterPro" id="IPR036938">
    <property type="entry name" value="PAP2/HPO_sf"/>
</dbReference>
<dbReference type="InterPro" id="IPR000326">
    <property type="entry name" value="PAP2/HPO"/>
</dbReference>